<dbReference type="InterPro" id="IPR046675">
    <property type="entry name" value="DUF6545"/>
</dbReference>
<feature type="transmembrane region" description="Helical" evidence="1">
    <location>
        <begin position="20"/>
        <end position="41"/>
    </location>
</feature>
<proteinExistence type="predicted"/>
<dbReference type="Pfam" id="PF20182">
    <property type="entry name" value="DUF6545"/>
    <property type="match status" value="1"/>
</dbReference>
<keyword evidence="1" id="KW-0472">Membrane</keyword>
<accession>A0A5P8KDA7</accession>
<keyword evidence="4" id="KW-1185">Reference proteome</keyword>
<evidence type="ECO:0000313" key="3">
    <source>
        <dbReference type="EMBL" id="QFR00987.1"/>
    </source>
</evidence>
<feature type="transmembrane region" description="Helical" evidence="1">
    <location>
        <begin position="124"/>
        <end position="145"/>
    </location>
</feature>
<name>A0A5P8KDA7_9ACTN</name>
<dbReference type="KEGG" id="sphv:F9278_37805"/>
<feature type="domain" description="DUF6545" evidence="2">
    <location>
        <begin position="284"/>
        <end position="362"/>
    </location>
</feature>
<feature type="transmembrane region" description="Helical" evidence="1">
    <location>
        <begin position="235"/>
        <end position="256"/>
    </location>
</feature>
<organism evidence="3 4">
    <name type="scientific">Streptomyces phaeolivaceus</name>
    <dbReference type="NCBI Taxonomy" id="2653200"/>
    <lineage>
        <taxon>Bacteria</taxon>
        <taxon>Bacillati</taxon>
        <taxon>Actinomycetota</taxon>
        <taxon>Actinomycetes</taxon>
        <taxon>Kitasatosporales</taxon>
        <taxon>Streptomycetaceae</taxon>
        <taxon>Streptomyces</taxon>
    </lineage>
</organism>
<dbReference type="AlphaFoldDB" id="A0A5P8KDA7"/>
<feature type="transmembrane region" description="Helical" evidence="1">
    <location>
        <begin position="165"/>
        <end position="186"/>
    </location>
</feature>
<evidence type="ECO:0000256" key="1">
    <source>
        <dbReference type="SAM" id="Phobius"/>
    </source>
</evidence>
<feature type="transmembrane region" description="Helical" evidence="1">
    <location>
        <begin position="198"/>
        <end position="223"/>
    </location>
</feature>
<keyword evidence="1" id="KW-1133">Transmembrane helix</keyword>
<protein>
    <recommendedName>
        <fullName evidence="2">DUF6545 domain-containing protein</fullName>
    </recommendedName>
</protein>
<feature type="transmembrane region" description="Helical" evidence="1">
    <location>
        <begin position="81"/>
        <end position="104"/>
    </location>
</feature>
<evidence type="ECO:0000259" key="2">
    <source>
        <dbReference type="Pfam" id="PF20182"/>
    </source>
</evidence>
<evidence type="ECO:0000313" key="4">
    <source>
        <dbReference type="Proteomes" id="UP000327294"/>
    </source>
</evidence>
<dbReference type="EMBL" id="CP045096">
    <property type="protein sequence ID" value="QFR00987.1"/>
    <property type="molecule type" value="Genomic_DNA"/>
</dbReference>
<sequence>MKGVDARGFSDRARGPDVNGLVYFLAAAVLWTGSAVQLPGLWRDWRDPLKRALCTVIFLAGVCFALGAPPTVGFINRIVGVPNAAACVIYGVVNAFSAASLVLIVHWRGADDPARLLRVSRRWLLAYAVIVVAQTVLFALGDAPVERLADFDTYYADTPFIREMIVLYLVAHMVAAFTTTVLCCRWTFQISGWTRRALAVLAVGWLCTSAYGVLKMAAVAGRWSGHHWDPLSTRLAPMLVTAGAALTAVGYVLPLFGPRIDSLLAFLRLGPLFRLVGSRNNGRKRRDVLLTWRSLGDVELRLTHRTTAIRDGLRDVSVHFDEAVRERAYRQALSLGSSVGEAEAIGDAAMVAVAALSGTRERVGGADQGVLDSAALDAIVGFGGGGDGGGGSVVPADQGQSLDTAQPSLIRMSRAVRAGVVERAVRAASR</sequence>
<feature type="transmembrane region" description="Helical" evidence="1">
    <location>
        <begin position="53"/>
        <end position="75"/>
    </location>
</feature>
<keyword evidence="1" id="KW-0812">Transmembrane</keyword>
<dbReference type="Proteomes" id="UP000327294">
    <property type="component" value="Chromosome"/>
</dbReference>
<gene>
    <name evidence="3" type="ORF">F9278_37805</name>
</gene>
<reference evidence="3 4" key="1">
    <citation type="submission" date="2019-10" db="EMBL/GenBank/DDBJ databases">
        <title>Streptomyces sp. strain GY16 isolated from leaves of Broussonetia papyrifera.</title>
        <authorList>
            <person name="Mo P."/>
        </authorList>
    </citation>
    <scope>NUCLEOTIDE SEQUENCE [LARGE SCALE GENOMIC DNA]</scope>
    <source>
        <strain evidence="3 4">GY16</strain>
    </source>
</reference>